<accession>A0A9W6FXF3</accession>
<evidence type="ECO:0000259" key="4">
    <source>
        <dbReference type="PROSITE" id="PS50893"/>
    </source>
</evidence>
<dbReference type="GO" id="GO:0005524">
    <property type="term" value="F:ATP binding"/>
    <property type="evidence" value="ECO:0007669"/>
    <property type="project" value="UniProtKB-KW"/>
</dbReference>
<dbReference type="PANTHER" id="PTHR42939">
    <property type="entry name" value="ABC TRANSPORTER ATP-BINDING PROTEIN ALBC-RELATED"/>
    <property type="match status" value="1"/>
</dbReference>
<dbReference type="InterPro" id="IPR003593">
    <property type="entry name" value="AAA+_ATPase"/>
</dbReference>
<dbReference type="InterPro" id="IPR051782">
    <property type="entry name" value="ABC_Transporter_VariousFunc"/>
</dbReference>
<comment type="caution">
    <text evidence="5">The sequence shown here is derived from an EMBL/GenBank/DDBJ whole genome shotgun (WGS) entry which is preliminary data.</text>
</comment>
<dbReference type="Gene3D" id="3.40.50.300">
    <property type="entry name" value="P-loop containing nucleotide triphosphate hydrolases"/>
    <property type="match status" value="1"/>
</dbReference>
<evidence type="ECO:0000313" key="6">
    <source>
        <dbReference type="Proteomes" id="UP001144352"/>
    </source>
</evidence>
<organism evidence="5 6">
    <name type="scientific">Geobacter hydrogenophilus</name>
    <dbReference type="NCBI Taxonomy" id="40983"/>
    <lineage>
        <taxon>Bacteria</taxon>
        <taxon>Pseudomonadati</taxon>
        <taxon>Thermodesulfobacteriota</taxon>
        <taxon>Desulfuromonadia</taxon>
        <taxon>Geobacterales</taxon>
        <taxon>Geobacteraceae</taxon>
        <taxon>Geobacter</taxon>
    </lineage>
</organism>
<dbReference type="Proteomes" id="UP001144352">
    <property type="component" value="Unassembled WGS sequence"/>
</dbReference>
<evidence type="ECO:0000256" key="2">
    <source>
        <dbReference type="ARBA" id="ARBA00022741"/>
    </source>
</evidence>
<dbReference type="PROSITE" id="PS50893">
    <property type="entry name" value="ABC_TRANSPORTER_2"/>
    <property type="match status" value="1"/>
</dbReference>
<dbReference type="SUPFAM" id="SSF52540">
    <property type="entry name" value="P-loop containing nucleoside triphosphate hydrolases"/>
    <property type="match status" value="1"/>
</dbReference>
<dbReference type="PROSITE" id="PS00211">
    <property type="entry name" value="ABC_TRANSPORTER_1"/>
    <property type="match status" value="1"/>
</dbReference>
<dbReference type="SMART" id="SM00382">
    <property type="entry name" value="AAA"/>
    <property type="match status" value="1"/>
</dbReference>
<keyword evidence="6" id="KW-1185">Reference proteome</keyword>
<dbReference type="AlphaFoldDB" id="A0A9W6FXF3"/>
<gene>
    <name evidence="5" type="primary">xapD</name>
    <name evidence="5" type="ORF">GHYDROH2_01100</name>
</gene>
<name>A0A9W6FXF3_9BACT</name>
<keyword evidence="1" id="KW-0813">Transport</keyword>
<dbReference type="InterPro" id="IPR027417">
    <property type="entry name" value="P-loop_NTPase"/>
</dbReference>
<dbReference type="Pfam" id="PF00005">
    <property type="entry name" value="ABC_tran"/>
    <property type="match status" value="1"/>
</dbReference>
<protein>
    <submittedName>
        <fullName evidence="5">ABC transporter ATP-binding protein</fullName>
    </submittedName>
</protein>
<sequence>MNALEITGLCKTYRGKRQKIVKALSSLDLTIAPGEIFGFLGPNGAGKSTTIKILMGLIQPTGGTAKIFGTPVINSASRQRLGYLPENPSFLDFMTAREYLAFVGRAFSMHKSDVKKETDRVLELLALEGAANRAIRHYSKGMIQRLGLAQVLLHDPDIYILDEPMSGLDPIGRALVKDILRDLKSRGKTVFFSTHITSDVEIICDRVGIIVNGNLMAVDHVQSILQSGIEGYVIQLVRDKMVTEEVFVEKERLKSFISDLSASDVEIERIEPKRKDIEKFFLDIVAKGEYVAVE</sequence>
<evidence type="ECO:0000256" key="3">
    <source>
        <dbReference type="ARBA" id="ARBA00022840"/>
    </source>
</evidence>
<dbReference type="InterPro" id="IPR003439">
    <property type="entry name" value="ABC_transporter-like_ATP-bd"/>
</dbReference>
<evidence type="ECO:0000313" key="5">
    <source>
        <dbReference type="EMBL" id="GLI36609.1"/>
    </source>
</evidence>
<evidence type="ECO:0000256" key="1">
    <source>
        <dbReference type="ARBA" id="ARBA00022448"/>
    </source>
</evidence>
<keyword evidence="2" id="KW-0547">Nucleotide-binding</keyword>
<dbReference type="CDD" id="cd03230">
    <property type="entry name" value="ABC_DR_subfamily_A"/>
    <property type="match status" value="1"/>
</dbReference>
<proteinExistence type="predicted"/>
<dbReference type="RefSeq" id="WP_214187375.1">
    <property type="nucleotide sequence ID" value="NZ_BSDS01000001.1"/>
</dbReference>
<dbReference type="GO" id="GO:0016887">
    <property type="term" value="F:ATP hydrolysis activity"/>
    <property type="evidence" value="ECO:0007669"/>
    <property type="project" value="InterPro"/>
</dbReference>
<dbReference type="EMBL" id="BSDS01000001">
    <property type="protein sequence ID" value="GLI36609.1"/>
    <property type="molecule type" value="Genomic_DNA"/>
</dbReference>
<dbReference type="PANTHER" id="PTHR42939:SF1">
    <property type="entry name" value="ABC TRANSPORTER ATP-BINDING PROTEIN ALBC-RELATED"/>
    <property type="match status" value="1"/>
</dbReference>
<keyword evidence="3 5" id="KW-0067">ATP-binding</keyword>
<reference evidence="5" key="1">
    <citation type="submission" date="2022-12" db="EMBL/GenBank/DDBJ databases">
        <title>Reference genome sequencing for broad-spectrum identification of bacterial and archaeal isolates by mass spectrometry.</title>
        <authorList>
            <person name="Sekiguchi Y."/>
            <person name="Tourlousse D.M."/>
        </authorList>
    </citation>
    <scope>NUCLEOTIDE SEQUENCE</scope>
    <source>
        <strain evidence="5">H2</strain>
    </source>
</reference>
<feature type="domain" description="ABC transporter" evidence="4">
    <location>
        <begin position="4"/>
        <end position="237"/>
    </location>
</feature>
<dbReference type="InterPro" id="IPR017871">
    <property type="entry name" value="ABC_transporter-like_CS"/>
</dbReference>